<evidence type="ECO:0008006" key="3">
    <source>
        <dbReference type="Google" id="ProtNLM"/>
    </source>
</evidence>
<accession>A0A1V9QQI3</accession>
<dbReference type="NCBIfam" id="TIGR01563">
    <property type="entry name" value="gp16_SPP1"/>
    <property type="match status" value="1"/>
</dbReference>
<dbReference type="InterPro" id="IPR008767">
    <property type="entry name" value="Phage_SPP1_head-tail_adaptor"/>
</dbReference>
<name>A0A1V9QQI3_9LACO</name>
<dbReference type="RefSeq" id="WP_066024072.1">
    <property type="nucleotide sequence ID" value="NZ_NBEB01000061.1"/>
</dbReference>
<dbReference type="EMBL" id="NBEB01000061">
    <property type="protein sequence ID" value="OQQ83030.1"/>
    <property type="molecule type" value="Genomic_DNA"/>
</dbReference>
<evidence type="ECO:0000313" key="1">
    <source>
        <dbReference type="EMBL" id="OQQ83030.1"/>
    </source>
</evidence>
<organism evidence="1 2">
    <name type="scientific">Ligilactobacillus salivarius</name>
    <dbReference type="NCBI Taxonomy" id="1624"/>
    <lineage>
        <taxon>Bacteria</taxon>
        <taxon>Bacillati</taxon>
        <taxon>Bacillota</taxon>
        <taxon>Bacilli</taxon>
        <taxon>Lactobacillales</taxon>
        <taxon>Lactobacillaceae</taxon>
        <taxon>Ligilactobacillus</taxon>
    </lineage>
</organism>
<dbReference type="Gene3D" id="2.40.10.270">
    <property type="entry name" value="Bacteriophage SPP1 head-tail adaptor protein"/>
    <property type="match status" value="1"/>
</dbReference>
<comment type="caution">
    <text evidence="1">The sequence shown here is derived from an EMBL/GenBank/DDBJ whole genome shotgun (WGS) entry which is preliminary data.</text>
</comment>
<evidence type="ECO:0000313" key="2">
    <source>
        <dbReference type="Proteomes" id="UP000192638"/>
    </source>
</evidence>
<sequence>MEKAGEDNSKLVNIGEMRDRIRLYNKVTYGRNPNTYQPMTKAVLLAEVWAYVSNLHGTEYYTAAMVKVEREVSMTFRYIEGVKESTEIWFNGHWYNIKFIDDVKYRHRYLQCKVAMETSTTPPDDLKKK</sequence>
<dbReference type="InterPro" id="IPR038666">
    <property type="entry name" value="SSP1_head-tail_sf"/>
</dbReference>
<protein>
    <recommendedName>
        <fullName evidence="3">Head-tail adaptor protein</fullName>
    </recommendedName>
</protein>
<dbReference type="Pfam" id="PF05521">
    <property type="entry name" value="Phage_HCP"/>
    <property type="match status" value="1"/>
</dbReference>
<reference evidence="1 2" key="1">
    <citation type="submission" date="2017-03" db="EMBL/GenBank/DDBJ databases">
        <title>Phylogenomics and comparative genomics of Lactobacillus salivarius, a mammalian gut commensal.</title>
        <authorList>
            <person name="Harris H.M."/>
        </authorList>
    </citation>
    <scope>NUCLEOTIDE SEQUENCE [LARGE SCALE GENOMIC DNA]</scope>
    <source>
        <strain evidence="1 2">LMG 14477</strain>
    </source>
</reference>
<gene>
    <name evidence="1" type="ORF">B6U60_06700</name>
</gene>
<dbReference type="Proteomes" id="UP000192638">
    <property type="component" value="Unassembled WGS sequence"/>
</dbReference>
<dbReference type="GeneID" id="61226879"/>
<proteinExistence type="predicted"/>
<dbReference type="AlphaFoldDB" id="A0A1V9QQI3"/>